<evidence type="ECO:0000313" key="3">
    <source>
        <dbReference type="Proteomes" id="UP000309128"/>
    </source>
</evidence>
<dbReference type="InterPro" id="IPR009326">
    <property type="entry name" value="DUF984"/>
</dbReference>
<dbReference type="EMBL" id="VCKY01000111">
    <property type="protein sequence ID" value="TMR14309.1"/>
    <property type="molecule type" value="Genomic_DNA"/>
</dbReference>
<gene>
    <name evidence="2" type="ORF">ETD86_29020</name>
</gene>
<protein>
    <submittedName>
        <fullName evidence="2">ASCH domain-containing protein</fullName>
    </submittedName>
</protein>
<organism evidence="2 3">
    <name type="scientific">Nonomuraea turkmeniaca</name>
    <dbReference type="NCBI Taxonomy" id="103838"/>
    <lineage>
        <taxon>Bacteria</taxon>
        <taxon>Bacillati</taxon>
        <taxon>Actinomycetota</taxon>
        <taxon>Actinomycetes</taxon>
        <taxon>Streptosporangiales</taxon>
        <taxon>Streptosporangiaceae</taxon>
        <taxon>Nonomuraea</taxon>
    </lineage>
</organism>
<dbReference type="Gene3D" id="3.10.400.10">
    <property type="entry name" value="Sulfate adenylyltransferase"/>
    <property type="match status" value="1"/>
</dbReference>
<dbReference type="PANTHER" id="PTHR39203:SF1">
    <property type="entry name" value="CYTOPLASMIC PROTEIN"/>
    <property type="match status" value="1"/>
</dbReference>
<dbReference type="Proteomes" id="UP000309128">
    <property type="component" value="Unassembled WGS sequence"/>
</dbReference>
<proteinExistence type="predicted"/>
<dbReference type="InterPro" id="IPR007374">
    <property type="entry name" value="ASCH_domain"/>
</dbReference>
<evidence type="ECO:0000313" key="2">
    <source>
        <dbReference type="EMBL" id="TMR14309.1"/>
    </source>
</evidence>
<dbReference type="InterPro" id="IPR015947">
    <property type="entry name" value="PUA-like_sf"/>
</dbReference>
<comment type="caution">
    <text evidence="2">The sequence shown here is derived from an EMBL/GenBank/DDBJ whole genome shotgun (WGS) entry which is preliminary data.</text>
</comment>
<dbReference type="PANTHER" id="PTHR39203">
    <property type="entry name" value="CYTOPLASMIC PROTEIN-RELATED"/>
    <property type="match status" value="1"/>
</dbReference>
<reference evidence="2 3" key="1">
    <citation type="submission" date="2019-05" db="EMBL/GenBank/DDBJ databases">
        <title>Draft genome sequence of Nonomuraea turkmeniaca DSM 43926.</title>
        <authorList>
            <person name="Saricaoglu S."/>
            <person name="Isik K."/>
        </authorList>
    </citation>
    <scope>NUCLEOTIDE SEQUENCE [LARGE SCALE GENOMIC DNA]</scope>
    <source>
        <strain evidence="2 3">DSM 43926</strain>
    </source>
</reference>
<keyword evidence="3" id="KW-1185">Reference proteome</keyword>
<feature type="domain" description="ASCH" evidence="1">
    <location>
        <begin position="11"/>
        <end position="131"/>
    </location>
</feature>
<evidence type="ECO:0000259" key="1">
    <source>
        <dbReference type="SMART" id="SM01022"/>
    </source>
</evidence>
<dbReference type="OrthoDB" id="9807542at2"/>
<dbReference type="RefSeq" id="WP_138669346.1">
    <property type="nucleotide sequence ID" value="NZ_VCKY01000111.1"/>
</dbReference>
<accession>A0A5S4FAQ1</accession>
<dbReference type="SUPFAM" id="SSF88697">
    <property type="entry name" value="PUA domain-like"/>
    <property type="match status" value="1"/>
</dbReference>
<dbReference type="SMART" id="SM01022">
    <property type="entry name" value="ASCH"/>
    <property type="match status" value="1"/>
</dbReference>
<name>A0A5S4FAQ1_9ACTN</name>
<dbReference type="Pfam" id="PF04266">
    <property type="entry name" value="ASCH"/>
    <property type="match status" value="1"/>
</dbReference>
<dbReference type="AlphaFoldDB" id="A0A5S4FAQ1"/>
<sequence>MWPRMDGLRVLELGTPGELRTRLTALALSGEKTATAGLLALDYHAEGEEVEHVGEHLILAADTGGRAAEIEIVRVELTPFPAVTSEFAQAEGEGYRSTEDWRESHRRYWSAQGYEVGDSSTVVCLWFRVAPFPRQYMTTRAAEFAGVATLHGMCLCLWC</sequence>